<dbReference type="PRINTS" id="PR00032">
    <property type="entry name" value="HTHARAC"/>
</dbReference>
<dbReference type="InterPro" id="IPR018062">
    <property type="entry name" value="HTH_AraC-typ_CS"/>
</dbReference>
<dbReference type="SUPFAM" id="SSF46689">
    <property type="entry name" value="Homeodomain-like"/>
    <property type="match status" value="2"/>
</dbReference>
<dbReference type="InterPro" id="IPR018060">
    <property type="entry name" value="HTH_AraC"/>
</dbReference>
<dbReference type="RefSeq" id="WP_378095053.1">
    <property type="nucleotide sequence ID" value="NZ_JBHSEP010000006.1"/>
</dbReference>
<evidence type="ECO:0000256" key="1">
    <source>
        <dbReference type="ARBA" id="ARBA00023015"/>
    </source>
</evidence>
<gene>
    <name evidence="7" type="ORF">ACFO3S_10240</name>
</gene>
<feature type="modified residue" description="4-aspartylphosphate" evidence="4">
    <location>
        <position position="54"/>
    </location>
</feature>
<evidence type="ECO:0000256" key="3">
    <source>
        <dbReference type="ARBA" id="ARBA00023163"/>
    </source>
</evidence>
<evidence type="ECO:0000259" key="6">
    <source>
        <dbReference type="PROSITE" id="PS50110"/>
    </source>
</evidence>
<dbReference type="InterPro" id="IPR009057">
    <property type="entry name" value="Homeodomain-like_sf"/>
</dbReference>
<dbReference type="PROSITE" id="PS01124">
    <property type="entry name" value="HTH_ARAC_FAMILY_2"/>
    <property type="match status" value="1"/>
</dbReference>
<dbReference type="Gene3D" id="1.10.10.60">
    <property type="entry name" value="Homeodomain-like"/>
    <property type="match status" value="2"/>
</dbReference>
<dbReference type="PROSITE" id="PS00041">
    <property type="entry name" value="HTH_ARAC_FAMILY_1"/>
    <property type="match status" value="1"/>
</dbReference>
<dbReference type="InterPro" id="IPR011006">
    <property type="entry name" value="CheY-like_superfamily"/>
</dbReference>
<dbReference type="InterPro" id="IPR001789">
    <property type="entry name" value="Sig_transdc_resp-reg_receiver"/>
</dbReference>
<dbReference type="Proteomes" id="UP001596028">
    <property type="component" value="Unassembled WGS sequence"/>
</dbReference>
<keyword evidence="4" id="KW-0597">Phosphoprotein</keyword>
<protein>
    <submittedName>
        <fullName evidence="7">Helix-turn-helix domain-containing protein</fullName>
    </submittedName>
</protein>
<evidence type="ECO:0000256" key="2">
    <source>
        <dbReference type="ARBA" id="ARBA00023125"/>
    </source>
</evidence>
<name>A0ABV9FC61_9BACL</name>
<dbReference type="InterPro" id="IPR020449">
    <property type="entry name" value="Tscrpt_reg_AraC-type_HTH"/>
</dbReference>
<evidence type="ECO:0000313" key="7">
    <source>
        <dbReference type="EMBL" id="MFC4598613.1"/>
    </source>
</evidence>
<dbReference type="EMBL" id="JBHSEP010000006">
    <property type="protein sequence ID" value="MFC4598613.1"/>
    <property type="molecule type" value="Genomic_DNA"/>
</dbReference>
<reference evidence="8" key="1">
    <citation type="journal article" date="2019" name="Int. J. Syst. Evol. Microbiol.">
        <title>The Global Catalogue of Microorganisms (GCM) 10K type strain sequencing project: providing services to taxonomists for standard genome sequencing and annotation.</title>
        <authorList>
            <consortium name="The Broad Institute Genomics Platform"/>
            <consortium name="The Broad Institute Genome Sequencing Center for Infectious Disease"/>
            <person name="Wu L."/>
            <person name="Ma J."/>
        </authorList>
    </citation>
    <scope>NUCLEOTIDE SEQUENCE [LARGE SCALE GENOMIC DNA]</scope>
    <source>
        <strain evidence="8">CCUG 49571</strain>
    </source>
</reference>
<dbReference type="SMART" id="SM00448">
    <property type="entry name" value="REC"/>
    <property type="match status" value="1"/>
</dbReference>
<keyword evidence="8" id="KW-1185">Reference proteome</keyword>
<accession>A0ABV9FC61</accession>
<evidence type="ECO:0000313" key="8">
    <source>
        <dbReference type="Proteomes" id="UP001596028"/>
    </source>
</evidence>
<dbReference type="SUPFAM" id="SSF52172">
    <property type="entry name" value="CheY-like"/>
    <property type="match status" value="1"/>
</dbReference>
<dbReference type="PANTHER" id="PTHR43280:SF2">
    <property type="entry name" value="HTH-TYPE TRANSCRIPTIONAL REGULATOR EXSA"/>
    <property type="match status" value="1"/>
</dbReference>
<evidence type="ECO:0000256" key="4">
    <source>
        <dbReference type="PROSITE-ProRule" id="PRU00169"/>
    </source>
</evidence>
<dbReference type="Pfam" id="PF00072">
    <property type="entry name" value="Response_reg"/>
    <property type="match status" value="1"/>
</dbReference>
<dbReference type="PROSITE" id="PS50110">
    <property type="entry name" value="RESPONSE_REGULATORY"/>
    <property type="match status" value="1"/>
</dbReference>
<evidence type="ECO:0000259" key="5">
    <source>
        <dbReference type="PROSITE" id="PS01124"/>
    </source>
</evidence>
<dbReference type="PANTHER" id="PTHR43280">
    <property type="entry name" value="ARAC-FAMILY TRANSCRIPTIONAL REGULATOR"/>
    <property type="match status" value="1"/>
</dbReference>
<organism evidence="7 8">
    <name type="scientific">Cohnella hongkongensis</name>
    <dbReference type="NCBI Taxonomy" id="178337"/>
    <lineage>
        <taxon>Bacteria</taxon>
        <taxon>Bacillati</taxon>
        <taxon>Bacillota</taxon>
        <taxon>Bacilli</taxon>
        <taxon>Bacillales</taxon>
        <taxon>Paenibacillaceae</taxon>
        <taxon>Cohnella</taxon>
    </lineage>
</organism>
<dbReference type="Pfam" id="PF12833">
    <property type="entry name" value="HTH_18"/>
    <property type="match status" value="1"/>
</dbReference>
<proteinExistence type="predicted"/>
<keyword evidence="2" id="KW-0238">DNA-binding</keyword>
<keyword evidence="1" id="KW-0805">Transcription regulation</keyword>
<feature type="domain" description="Response regulatory" evidence="6">
    <location>
        <begin position="2"/>
        <end position="119"/>
    </location>
</feature>
<comment type="caution">
    <text evidence="7">The sequence shown here is derived from an EMBL/GenBank/DDBJ whole genome shotgun (WGS) entry which is preliminary data.</text>
</comment>
<dbReference type="SMART" id="SM00342">
    <property type="entry name" value="HTH_ARAC"/>
    <property type="match status" value="1"/>
</dbReference>
<sequence length="233" mass="26749">MRLILVDDERLVTTGLSSQLRKYRPHWEIGGLFASGGEALAYLRDHPVDVVITDIRMPDMDGLALIKHTAELYPAVKSVILTGYAEFEYARTAIKHGVIEYLLKPIEYQSIIALLDRLERELAPERALGTLERAMLYIEENYRNSSLSLGEVAEHVNLSAAHFSRTFKQERGVSFIQHLTQLRLNEAALLLEHSPLKVYEVGQAVGYHDQHYFYHLFKKHFGQTPLQYREAKK</sequence>
<keyword evidence="3" id="KW-0804">Transcription</keyword>
<dbReference type="Gene3D" id="3.40.50.2300">
    <property type="match status" value="1"/>
</dbReference>
<dbReference type="CDD" id="cd17536">
    <property type="entry name" value="REC_YesN-like"/>
    <property type="match status" value="1"/>
</dbReference>
<feature type="domain" description="HTH araC/xylS-type" evidence="5">
    <location>
        <begin position="132"/>
        <end position="231"/>
    </location>
</feature>